<keyword evidence="2" id="KW-1185">Reference proteome</keyword>
<evidence type="ECO:0000313" key="1">
    <source>
        <dbReference type="EMBL" id="WYN05007.1"/>
    </source>
</evidence>
<gene>
    <name evidence="1" type="ORF">ISREJYDI_CDS0041</name>
</gene>
<protein>
    <submittedName>
        <fullName evidence="1">Uncharacterized protein</fullName>
    </submittedName>
</protein>
<reference evidence="1 2" key="1">
    <citation type="submission" date="2024-03" db="EMBL/GenBank/DDBJ databases">
        <title>Complete Genome Sequence of a Pseudomonas fluorescens Bacteriophage UNO-G1W1 isolated from freshwater ice in Nebraska.</title>
        <authorList>
            <person name="Neville A.J."/>
            <person name="Schulze T.T."/>
            <person name="Davis P.H."/>
        </authorList>
    </citation>
    <scope>NUCLEOTIDE SEQUENCE [LARGE SCALE GENOMIC DNA]</scope>
</reference>
<dbReference type="Proteomes" id="UP001447006">
    <property type="component" value="Segment"/>
</dbReference>
<evidence type="ECO:0000313" key="2">
    <source>
        <dbReference type="Proteomes" id="UP001447006"/>
    </source>
</evidence>
<sequence>MVTVERNVDAMIEAIRNWELDAGEGFDDYFMASWPCGSWFYFLLGKGHTEWANKLINDYEQKKYVCQEEQFQWFDSYLYDENGKELGWSEEMYLKNVRVWAEFLVESDQYYRRVVEFFNKGEEE</sequence>
<dbReference type="EMBL" id="PP551948">
    <property type="protein sequence ID" value="WYN05007.1"/>
    <property type="molecule type" value="Genomic_DNA"/>
</dbReference>
<proteinExistence type="predicted"/>
<organism evidence="1 2">
    <name type="scientific">Pseudomonas phage UNO-G1W1</name>
    <dbReference type="NCBI Taxonomy" id="3136609"/>
    <lineage>
        <taxon>Viruses</taxon>
        <taxon>Duplodnaviria</taxon>
        <taxon>Heunggongvirae</taxon>
        <taxon>Uroviricota</taxon>
        <taxon>Caudoviricetes</taxon>
        <taxon>Vandenendeviridae</taxon>
        <taxon>Gorskivirinae</taxon>
        <taxon>Omahavirus</taxon>
        <taxon>Omahavirus UNOG1W1</taxon>
    </lineage>
</organism>
<accession>A0AAX4MW39</accession>
<name>A0AAX4MW39_9CAUD</name>